<feature type="transmembrane region" description="Helical" evidence="14">
    <location>
        <begin position="308"/>
        <end position="329"/>
    </location>
</feature>
<feature type="transmembrane region" description="Helical" evidence="14">
    <location>
        <begin position="224"/>
        <end position="244"/>
    </location>
</feature>
<dbReference type="PROSITE" id="PS50850">
    <property type="entry name" value="MFS"/>
    <property type="match status" value="1"/>
</dbReference>
<sequence length="743" mass="83005">MLLTLVLGIGGSFQYGIQVSVMTSPSENFVNQTWKDRYGEPADESTVKLIWSFIMSIFSLGGWLGAINSGKIPVIYGRKKCLLFNNVVAIVAAVLMEFSRMAQSFEMILLGRFLYGYNTESPRYLYLDKGDEEGCKKALEELWGGEDVKLELEDMAREREAMAGEKAKTVWDVLRSRAVRWQLLTLVFPCACIQFCGINAIYFYAFDIFREAGVPESKMRYLSIGIGTTELVTISLCVSSCLTLKNRSASFLIDRAGRKKLMGLGYLFMGLILIILTVMLSVKYIKQFINETCQRRYGVPLETWKLTLIWSFTVSIFCIGGLVGSLCAGNLSVKYGRKKCLLLNNFVAIAAAVLMLVSRTAETFEMIMVGRFLYGINSGVSLNIHSMYMVECAPKKLRGLVGVSVATFVSIGKFWGQLVGLKEVLGTEELWPVLLAFSGLTALLQLVTLPFFPESPRYLLIDRGDRAKCEEAIHNLWGKGDYASEIADMMAEHAAIQGVKSRSPVELICEKTLRWQLLTTIVTFVTLQLCGINAVYFYSFDVFHAAGIPDKLICYVALGVGLCEITTSLTCGMIIESTGKRLLLFRGYLCMAAALALLTVTLVLQEQISWMPYCSMVFIFSFIFFFSSGPAGVTAPLPGEIFNQSYKPAAFVIACSINWIGLFLIGMIFPLIVDHLGYFCFLIFFGFCFFSGVFVWFSVPETKNRTVLEIAEEFRKMHTKTKIKALESIGNIEAQQSIWSTKL</sequence>
<feature type="transmembrane region" description="Helical" evidence="14">
    <location>
        <begin position="517"/>
        <end position="540"/>
    </location>
</feature>
<keyword evidence="10 14" id="KW-1133">Transmembrane helix</keyword>
<dbReference type="NCBIfam" id="TIGR00879">
    <property type="entry name" value="SP"/>
    <property type="match status" value="1"/>
</dbReference>
<dbReference type="InterPro" id="IPR020846">
    <property type="entry name" value="MFS_dom"/>
</dbReference>
<dbReference type="InterPro" id="IPR005829">
    <property type="entry name" value="Sugar_transporter_CS"/>
</dbReference>
<dbReference type="InterPro" id="IPR003663">
    <property type="entry name" value="Sugar/inositol_transpt"/>
</dbReference>
<comment type="catalytic activity">
    <reaction evidence="1">
        <text>D-fructose(out) = D-fructose(in)</text>
        <dbReference type="Rhea" id="RHEA:60372"/>
        <dbReference type="ChEBI" id="CHEBI:37721"/>
    </reaction>
</comment>
<evidence type="ECO:0000256" key="4">
    <source>
        <dbReference type="ARBA" id="ARBA00007004"/>
    </source>
</evidence>
<evidence type="ECO:0000256" key="5">
    <source>
        <dbReference type="ARBA" id="ARBA00015973"/>
    </source>
</evidence>
<evidence type="ECO:0000256" key="10">
    <source>
        <dbReference type="ARBA" id="ARBA00022989"/>
    </source>
</evidence>
<dbReference type="InterPro" id="IPR005828">
    <property type="entry name" value="MFS_sugar_transport-like"/>
</dbReference>
<dbReference type="Gene3D" id="1.20.1250.20">
    <property type="entry name" value="MFS general substrate transporter like domains"/>
    <property type="match status" value="3"/>
</dbReference>
<protein>
    <recommendedName>
        <fullName evidence="5">Solute carrier family 2, facilitated glucose transporter member 5</fullName>
    </recommendedName>
    <alternativeName>
        <fullName evidence="13">Fructose transporter</fullName>
    </alternativeName>
    <alternativeName>
        <fullName evidence="12">Glucose transporter type 5, small intestine</fullName>
    </alternativeName>
</protein>
<dbReference type="FunFam" id="1.20.1250.20:FF:001511">
    <property type="entry name" value="Solute carrier family 2, facilitated glucose transporter member 5"/>
    <property type="match status" value="1"/>
</dbReference>
<feature type="transmembrane region" description="Helical" evidence="14">
    <location>
        <begin position="430"/>
        <end position="452"/>
    </location>
</feature>
<comment type="caution">
    <text evidence="16">The sequence shown here is derived from an EMBL/GenBank/DDBJ whole genome shotgun (WGS) entry which is preliminary data.</text>
</comment>
<dbReference type="PANTHER" id="PTHR23503:SF54">
    <property type="entry name" value="MAJOR FACILITATOR SUPERFAMILY (MFS) PROFILE DOMAIN-CONTAINING PROTEIN"/>
    <property type="match status" value="1"/>
</dbReference>
<evidence type="ECO:0000256" key="9">
    <source>
        <dbReference type="ARBA" id="ARBA00022692"/>
    </source>
</evidence>
<feature type="transmembrane region" description="Helical" evidence="14">
    <location>
        <begin position="183"/>
        <end position="204"/>
    </location>
</feature>
<organism evidence="16 17">
    <name type="scientific">Atractosteus spatula</name>
    <name type="common">Alligator gar</name>
    <name type="synonym">Lepisosteus spatula</name>
    <dbReference type="NCBI Taxonomy" id="7917"/>
    <lineage>
        <taxon>Eukaryota</taxon>
        <taxon>Metazoa</taxon>
        <taxon>Chordata</taxon>
        <taxon>Craniata</taxon>
        <taxon>Vertebrata</taxon>
        <taxon>Euteleostomi</taxon>
        <taxon>Actinopterygii</taxon>
        <taxon>Neopterygii</taxon>
        <taxon>Holostei</taxon>
        <taxon>Semionotiformes</taxon>
        <taxon>Lepisosteidae</taxon>
        <taxon>Atractosteus</taxon>
    </lineage>
</organism>
<feature type="transmembrane region" description="Helical" evidence="14">
    <location>
        <begin position="397"/>
        <end position="418"/>
    </location>
</feature>
<dbReference type="GO" id="GO:0055056">
    <property type="term" value="F:D-glucose transmembrane transporter activity"/>
    <property type="evidence" value="ECO:0007669"/>
    <property type="project" value="TreeGrafter"/>
</dbReference>
<feature type="transmembrane region" description="Helical" evidence="14">
    <location>
        <begin position="372"/>
        <end position="390"/>
    </location>
</feature>
<gene>
    <name evidence="16" type="primary">Slc2a9_1</name>
    <name evidence="16" type="ORF">GTO95_0009615</name>
</gene>
<keyword evidence="7" id="KW-1003">Cell membrane</keyword>
<feature type="transmembrane region" description="Helical" evidence="14">
    <location>
        <begin position="49"/>
        <end position="70"/>
    </location>
</feature>
<feature type="transmembrane region" description="Helical" evidence="14">
    <location>
        <begin position="610"/>
        <end position="637"/>
    </location>
</feature>
<dbReference type="GO" id="GO:0005353">
    <property type="term" value="F:fructose transmembrane transporter activity"/>
    <property type="evidence" value="ECO:0007669"/>
    <property type="project" value="UniProtKB-ARBA"/>
</dbReference>
<evidence type="ECO:0000256" key="11">
    <source>
        <dbReference type="ARBA" id="ARBA00023136"/>
    </source>
</evidence>
<feature type="transmembrane region" description="Helical" evidence="14">
    <location>
        <begin position="582"/>
        <end position="604"/>
    </location>
</feature>
<evidence type="ECO:0000256" key="13">
    <source>
        <dbReference type="ARBA" id="ARBA00031099"/>
    </source>
</evidence>
<feature type="transmembrane region" description="Helical" evidence="14">
    <location>
        <begin position="341"/>
        <end position="360"/>
    </location>
</feature>
<keyword evidence="6" id="KW-0813">Transport</keyword>
<keyword evidence="9 14" id="KW-0812">Transmembrane</keyword>
<evidence type="ECO:0000256" key="3">
    <source>
        <dbReference type="ARBA" id="ARBA00004651"/>
    </source>
</evidence>
<keyword evidence="17" id="KW-1185">Reference proteome</keyword>
<dbReference type="EMBL" id="JAAWVO010060415">
    <property type="protein sequence ID" value="MBN3322513.1"/>
    <property type="molecule type" value="Genomic_DNA"/>
</dbReference>
<evidence type="ECO:0000256" key="1">
    <source>
        <dbReference type="ARBA" id="ARBA00000590"/>
    </source>
</evidence>
<name>A0A8J7P237_ATRSP</name>
<dbReference type="InterPro" id="IPR036259">
    <property type="entry name" value="MFS_trans_sf"/>
</dbReference>
<comment type="subcellular location">
    <subcellularLocation>
        <location evidence="2">Cell membrane</location>
        <location evidence="2">Sarcolemma</location>
    </subcellularLocation>
    <subcellularLocation>
        <location evidence="3">Cell membrane</location>
        <topology evidence="3">Multi-pass membrane protein</topology>
    </subcellularLocation>
</comment>
<evidence type="ECO:0000256" key="14">
    <source>
        <dbReference type="SAM" id="Phobius"/>
    </source>
</evidence>
<dbReference type="Proteomes" id="UP000736164">
    <property type="component" value="Unassembled WGS sequence"/>
</dbReference>
<keyword evidence="11 14" id="KW-0472">Membrane</keyword>
<comment type="similarity">
    <text evidence="4">Belongs to the major facilitator superfamily. Sugar transporter (TC 2.A.1.1) family. Glucose transporter subfamily.</text>
</comment>
<evidence type="ECO:0000256" key="2">
    <source>
        <dbReference type="ARBA" id="ARBA00004135"/>
    </source>
</evidence>
<evidence type="ECO:0000256" key="8">
    <source>
        <dbReference type="ARBA" id="ARBA00022597"/>
    </source>
</evidence>
<evidence type="ECO:0000256" key="6">
    <source>
        <dbReference type="ARBA" id="ARBA00022448"/>
    </source>
</evidence>
<dbReference type="PANTHER" id="PTHR23503">
    <property type="entry name" value="SOLUTE CARRIER FAMILY 2"/>
    <property type="match status" value="1"/>
</dbReference>
<dbReference type="GO" id="GO:1990539">
    <property type="term" value="P:fructose import across plasma membrane"/>
    <property type="evidence" value="ECO:0007669"/>
    <property type="project" value="UniProtKB-ARBA"/>
</dbReference>
<feature type="transmembrane region" description="Helical" evidence="14">
    <location>
        <begin position="675"/>
        <end position="697"/>
    </location>
</feature>
<accession>A0A8J7P237</accession>
<evidence type="ECO:0000256" key="7">
    <source>
        <dbReference type="ARBA" id="ARBA00022475"/>
    </source>
</evidence>
<proteinExistence type="inferred from homology"/>
<dbReference type="SUPFAM" id="SSF103473">
    <property type="entry name" value="MFS general substrate transporter"/>
    <property type="match status" value="3"/>
</dbReference>
<evidence type="ECO:0000313" key="17">
    <source>
        <dbReference type="Proteomes" id="UP000736164"/>
    </source>
</evidence>
<dbReference type="GO" id="GO:0070837">
    <property type="term" value="P:dehydroascorbic acid transport"/>
    <property type="evidence" value="ECO:0007669"/>
    <property type="project" value="TreeGrafter"/>
</dbReference>
<dbReference type="InterPro" id="IPR045263">
    <property type="entry name" value="GLUT"/>
</dbReference>
<keyword evidence="8" id="KW-0762">Sugar transport</keyword>
<feature type="transmembrane region" description="Helical" evidence="14">
    <location>
        <begin position="649"/>
        <end position="669"/>
    </location>
</feature>
<dbReference type="GO" id="GO:0042383">
    <property type="term" value="C:sarcolemma"/>
    <property type="evidence" value="ECO:0007669"/>
    <property type="project" value="UniProtKB-SubCell"/>
</dbReference>
<feature type="domain" description="Major facilitator superfamily (MFS) profile" evidence="15">
    <location>
        <begin position="267"/>
        <end position="703"/>
    </location>
</feature>
<feature type="transmembrane region" description="Helical" evidence="14">
    <location>
        <begin position="264"/>
        <end position="282"/>
    </location>
</feature>
<evidence type="ECO:0000256" key="12">
    <source>
        <dbReference type="ARBA" id="ARBA00029961"/>
    </source>
</evidence>
<dbReference type="AlphaFoldDB" id="A0A8J7P237"/>
<feature type="non-terminal residue" evidence="16">
    <location>
        <position position="743"/>
    </location>
</feature>
<dbReference type="PROSITE" id="PS00217">
    <property type="entry name" value="SUGAR_TRANSPORT_2"/>
    <property type="match status" value="1"/>
</dbReference>
<dbReference type="GO" id="GO:0046323">
    <property type="term" value="P:D-glucose import"/>
    <property type="evidence" value="ECO:0007669"/>
    <property type="project" value="TreeGrafter"/>
</dbReference>
<evidence type="ECO:0000259" key="15">
    <source>
        <dbReference type="PROSITE" id="PS50850"/>
    </source>
</evidence>
<evidence type="ECO:0000313" key="16">
    <source>
        <dbReference type="EMBL" id="MBN3322513.1"/>
    </source>
</evidence>
<reference evidence="16" key="1">
    <citation type="journal article" date="2021" name="Cell">
        <title>Tracing the genetic footprints of vertebrate landing in non-teleost ray-finned fishes.</title>
        <authorList>
            <person name="Bi X."/>
            <person name="Wang K."/>
            <person name="Yang L."/>
            <person name="Pan H."/>
            <person name="Jiang H."/>
            <person name="Wei Q."/>
            <person name="Fang M."/>
            <person name="Yu H."/>
            <person name="Zhu C."/>
            <person name="Cai Y."/>
            <person name="He Y."/>
            <person name="Gan X."/>
            <person name="Zeng H."/>
            <person name="Yu D."/>
            <person name="Zhu Y."/>
            <person name="Jiang H."/>
            <person name="Qiu Q."/>
            <person name="Yang H."/>
            <person name="Zhang Y.E."/>
            <person name="Wang W."/>
            <person name="Zhu M."/>
            <person name="He S."/>
            <person name="Zhang G."/>
        </authorList>
    </citation>
    <scope>NUCLEOTIDE SEQUENCE</scope>
    <source>
        <strain evidence="16">Allg_001</strain>
    </source>
</reference>
<feature type="transmembrane region" description="Helical" evidence="14">
    <location>
        <begin position="552"/>
        <end position="575"/>
    </location>
</feature>
<feature type="non-terminal residue" evidence="16">
    <location>
        <position position="1"/>
    </location>
</feature>
<dbReference type="Pfam" id="PF00083">
    <property type="entry name" value="Sugar_tr"/>
    <property type="match status" value="3"/>
</dbReference>